<evidence type="ECO:0000256" key="1">
    <source>
        <dbReference type="SAM" id="MobiDB-lite"/>
    </source>
</evidence>
<feature type="transmembrane region" description="Helical" evidence="2">
    <location>
        <begin position="199"/>
        <end position="220"/>
    </location>
</feature>
<feature type="region of interest" description="Disordered" evidence="1">
    <location>
        <begin position="386"/>
        <end position="405"/>
    </location>
</feature>
<evidence type="ECO:0000313" key="4">
    <source>
        <dbReference type="Proteomes" id="UP000579647"/>
    </source>
</evidence>
<protein>
    <submittedName>
        <fullName evidence="3">Uncharacterized protein</fullName>
    </submittedName>
</protein>
<feature type="transmembrane region" description="Helical" evidence="2">
    <location>
        <begin position="127"/>
        <end position="146"/>
    </location>
</feature>
<feature type="compositionally biased region" description="Low complexity" evidence="1">
    <location>
        <begin position="393"/>
        <end position="402"/>
    </location>
</feature>
<feature type="transmembrane region" description="Helical" evidence="2">
    <location>
        <begin position="153"/>
        <end position="179"/>
    </location>
</feature>
<evidence type="ECO:0000313" key="3">
    <source>
        <dbReference type="EMBL" id="MBB5493641.1"/>
    </source>
</evidence>
<keyword evidence="2" id="KW-0812">Transmembrane</keyword>
<reference evidence="3 4" key="1">
    <citation type="submission" date="2020-08" db="EMBL/GenBank/DDBJ databases">
        <title>Sequencing the genomes of 1000 actinobacteria strains.</title>
        <authorList>
            <person name="Klenk H.-P."/>
        </authorList>
    </citation>
    <scope>NUCLEOTIDE SEQUENCE [LARGE SCALE GENOMIC DNA]</scope>
    <source>
        <strain evidence="3 4">DSM 44598</strain>
    </source>
</reference>
<feature type="transmembrane region" description="Helical" evidence="2">
    <location>
        <begin position="96"/>
        <end position="121"/>
    </location>
</feature>
<organism evidence="3 4">
    <name type="scientific">Nocardiopsis metallicus</name>
    <dbReference type="NCBI Taxonomy" id="179819"/>
    <lineage>
        <taxon>Bacteria</taxon>
        <taxon>Bacillati</taxon>
        <taxon>Actinomycetota</taxon>
        <taxon>Actinomycetes</taxon>
        <taxon>Streptosporangiales</taxon>
        <taxon>Nocardiopsidaceae</taxon>
        <taxon>Nocardiopsis</taxon>
    </lineage>
</organism>
<keyword evidence="4" id="KW-1185">Reference proteome</keyword>
<name>A0A840WKW9_9ACTN</name>
<proteinExistence type="predicted"/>
<dbReference type="AlphaFoldDB" id="A0A840WKW9"/>
<feature type="transmembrane region" description="Helical" evidence="2">
    <location>
        <begin position="227"/>
        <end position="247"/>
    </location>
</feature>
<comment type="caution">
    <text evidence="3">The sequence shown here is derived from an EMBL/GenBank/DDBJ whole genome shotgun (WGS) entry which is preliminary data.</text>
</comment>
<accession>A0A840WKW9</accession>
<keyword evidence="2" id="KW-0472">Membrane</keyword>
<keyword evidence="2" id="KW-1133">Transmembrane helix</keyword>
<dbReference type="RefSeq" id="WP_184366808.1">
    <property type="nucleotide sequence ID" value="NZ_JACHDO010000001.1"/>
</dbReference>
<dbReference type="EMBL" id="JACHDO010000001">
    <property type="protein sequence ID" value="MBB5493641.1"/>
    <property type="molecule type" value="Genomic_DNA"/>
</dbReference>
<gene>
    <name evidence="3" type="ORF">HNR07_004778</name>
</gene>
<evidence type="ECO:0000256" key="2">
    <source>
        <dbReference type="SAM" id="Phobius"/>
    </source>
</evidence>
<sequence>MAASPLFWPLPPHLVLVPAGLILALTLASTWGQLSWRALDWVHLSGQVGVQARLPVAVAAGAAALAAARFARPSLVFAQPWQPRMERDVPLRHARVVTGWCLGAYLVGLLPLTAAVAVRGAGAPDPVPVLGALTGFAALTLLGYLCGVALRGLIAVPVAVGLVFVLTSLPLVADAWTALSLQLPFTPSLGMRESLPLGLYRLGFFLLLATAVAWTAVWLLRAPRRWSAAQVTAVAAVAAAAVLPHLYAFPLVTYAPGGSEVCAEREGVRYCVHEGHADELSLITDLAAPVFAAYGSTDAVPAQVRDHSLAAGDDEVLSDAEHGVLWMRVYPGWDPYQEVPAAAAGWLVPDVFVCGSEGVGGTDEGATPEQRRMSALVEFEAWLASRSFPDSSGDGPLAGADPDGVREWIDRNEDRLAACEVEPEELPWRP</sequence>
<dbReference type="Proteomes" id="UP000579647">
    <property type="component" value="Unassembled WGS sequence"/>
</dbReference>